<name>A0ABU5K8D9_9ACTN</name>
<gene>
    <name evidence="1" type="ORF">SFC79_05520</name>
</gene>
<sequence length="110" mass="11780">MMARLQRTDDAVGVAAVLHDVEGDLELIRFTVFGDDVRPAALCALQPLIPHITGPVLPIPDGDVVASVDTEHGILIDTPGGWSIQIESDGTLHRRECRGGSPVSSRCLSW</sequence>
<accession>A0ABU5K8D9</accession>
<dbReference type="RefSeq" id="WP_322423544.1">
    <property type="nucleotide sequence ID" value="NZ_JAXQPW010000001.1"/>
</dbReference>
<evidence type="ECO:0000313" key="2">
    <source>
        <dbReference type="Proteomes" id="UP001291999"/>
    </source>
</evidence>
<evidence type="ECO:0000313" key="1">
    <source>
        <dbReference type="EMBL" id="MDZ5661218.1"/>
    </source>
</evidence>
<keyword evidence="2" id="KW-1185">Reference proteome</keyword>
<reference evidence="1 2" key="1">
    <citation type="submission" date="2023-11" db="EMBL/GenBank/DDBJ databases">
        <title>Novel species in genus Nocardioides.</title>
        <authorList>
            <person name="Zhou H."/>
        </authorList>
    </citation>
    <scope>NUCLEOTIDE SEQUENCE [LARGE SCALE GENOMIC DNA]</scope>
    <source>
        <strain evidence="1 2">S-58</strain>
    </source>
</reference>
<dbReference type="EMBL" id="JAXQPW010000001">
    <property type="protein sequence ID" value="MDZ5661218.1"/>
    <property type="molecule type" value="Genomic_DNA"/>
</dbReference>
<organism evidence="1 2">
    <name type="scientific">Nocardioides renjunii</name>
    <dbReference type="NCBI Taxonomy" id="3095075"/>
    <lineage>
        <taxon>Bacteria</taxon>
        <taxon>Bacillati</taxon>
        <taxon>Actinomycetota</taxon>
        <taxon>Actinomycetes</taxon>
        <taxon>Propionibacteriales</taxon>
        <taxon>Nocardioidaceae</taxon>
        <taxon>Nocardioides</taxon>
    </lineage>
</organism>
<comment type="caution">
    <text evidence="1">The sequence shown here is derived from an EMBL/GenBank/DDBJ whole genome shotgun (WGS) entry which is preliminary data.</text>
</comment>
<dbReference type="Proteomes" id="UP001291999">
    <property type="component" value="Unassembled WGS sequence"/>
</dbReference>
<proteinExistence type="predicted"/>
<protein>
    <submittedName>
        <fullName evidence="1">Uncharacterized protein</fullName>
    </submittedName>
</protein>